<dbReference type="EMBL" id="AMZN01000070">
    <property type="protein sequence ID" value="ELR69654.1"/>
    <property type="molecule type" value="Genomic_DNA"/>
</dbReference>
<evidence type="ECO:0000313" key="4">
    <source>
        <dbReference type="Proteomes" id="UP000011135"/>
    </source>
</evidence>
<reference evidence="3 4" key="1">
    <citation type="submission" date="2012-12" db="EMBL/GenBank/DDBJ databases">
        <title>Genome assembly of Fulvivirga imtechensis AK7.</title>
        <authorList>
            <person name="Nupur N."/>
            <person name="Khatri I."/>
            <person name="Kumar R."/>
            <person name="Subramanian S."/>
            <person name="Pinnaka A."/>
        </authorList>
    </citation>
    <scope>NUCLEOTIDE SEQUENCE [LARGE SCALE GENOMIC DNA]</scope>
    <source>
        <strain evidence="3 4">AK7</strain>
    </source>
</reference>
<sequence>MYIKKHPLHLMLVHFPVGLLPMDLFCSILALRTDDRTFLFAGFYALAGAVVFGWLAVITGTIDLITWKGNDAKEDQKVIGKGLIHGGIQIIVIMIYTGLAFLENYPYLEYPATGVVVTKTVLVMSMFIGNYFGGELVLKHLIKKKSNGRQ</sequence>
<dbReference type="OrthoDB" id="980722at2"/>
<dbReference type="Pfam" id="PF09990">
    <property type="entry name" value="DUF2231"/>
    <property type="match status" value="1"/>
</dbReference>
<dbReference type="Proteomes" id="UP000011135">
    <property type="component" value="Unassembled WGS sequence"/>
</dbReference>
<dbReference type="RefSeq" id="WP_009582032.1">
    <property type="nucleotide sequence ID" value="NZ_AMZN01000070.1"/>
</dbReference>
<keyword evidence="4" id="KW-1185">Reference proteome</keyword>
<keyword evidence="1" id="KW-1133">Transmembrane helix</keyword>
<name>L8JQ93_9BACT</name>
<evidence type="ECO:0000256" key="1">
    <source>
        <dbReference type="SAM" id="Phobius"/>
    </source>
</evidence>
<gene>
    <name evidence="3" type="ORF">C900_04879</name>
</gene>
<evidence type="ECO:0000313" key="3">
    <source>
        <dbReference type="EMBL" id="ELR69654.1"/>
    </source>
</evidence>
<feature type="transmembrane region" description="Helical" evidence="1">
    <location>
        <begin position="37"/>
        <end position="62"/>
    </location>
</feature>
<comment type="caution">
    <text evidence="3">The sequence shown here is derived from an EMBL/GenBank/DDBJ whole genome shotgun (WGS) entry which is preliminary data.</text>
</comment>
<protein>
    <recommendedName>
        <fullName evidence="2">DUF2231 domain-containing protein</fullName>
    </recommendedName>
</protein>
<evidence type="ECO:0000259" key="2">
    <source>
        <dbReference type="Pfam" id="PF09990"/>
    </source>
</evidence>
<dbReference type="AlphaFoldDB" id="L8JQ93"/>
<dbReference type="InterPro" id="IPR019251">
    <property type="entry name" value="DUF2231_TM"/>
</dbReference>
<organism evidence="3 4">
    <name type="scientific">Fulvivirga imtechensis AK7</name>
    <dbReference type="NCBI Taxonomy" id="1237149"/>
    <lineage>
        <taxon>Bacteria</taxon>
        <taxon>Pseudomonadati</taxon>
        <taxon>Bacteroidota</taxon>
        <taxon>Cytophagia</taxon>
        <taxon>Cytophagales</taxon>
        <taxon>Fulvivirgaceae</taxon>
        <taxon>Fulvivirga</taxon>
    </lineage>
</organism>
<feature type="domain" description="DUF2231" evidence="2">
    <location>
        <begin position="5"/>
        <end position="143"/>
    </location>
</feature>
<feature type="transmembrane region" description="Helical" evidence="1">
    <location>
        <begin position="12"/>
        <end position="31"/>
    </location>
</feature>
<keyword evidence="1" id="KW-0472">Membrane</keyword>
<dbReference type="STRING" id="1237149.C900_04879"/>
<feature type="transmembrane region" description="Helical" evidence="1">
    <location>
        <begin position="122"/>
        <end position="142"/>
    </location>
</feature>
<feature type="transmembrane region" description="Helical" evidence="1">
    <location>
        <begin position="83"/>
        <end position="102"/>
    </location>
</feature>
<keyword evidence="1" id="KW-0812">Transmembrane</keyword>
<proteinExistence type="predicted"/>
<accession>L8JQ93</accession>